<evidence type="ECO:0000313" key="3">
    <source>
        <dbReference type="EMBL" id="QJX00564.1"/>
    </source>
</evidence>
<dbReference type="Pfam" id="PF07596">
    <property type="entry name" value="SBP_bac_10"/>
    <property type="match status" value="1"/>
</dbReference>
<sequence length="337" mass="35564">MYSGPRRGAQRAFTLIELLVVIAIIAILIGLLLPAVQKVREAAARMKCSNNLKQLGLAAHNCHDTNGYFPHFYGWYPGQPQVSGAGWGTLFFHMLPYIEQGNLYNSSLGGINQYTGSIGIPNPPSTPYYSSEAGFGTASFIGAVPIKTYLCPSDATAPSNGVYTQNSIGSYSDSQPNWAIGNYAGNFQIFANNDYGFNSKAMSIVQITDGTSGTVMFAERIGVCDPTNFSFPSGGSTTGGVRACLWDWNEPGAAAGHAQWPIYGYYSSANGSPFGYVPQIAPPIGQCYFAVPNAGHTAVVLVGMADGSGRSVSAGVSVGTWIAVNTAKDGDIPGSDW</sequence>
<feature type="domain" description="DUF1559" evidence="2">
    <location>
        <begin position="37"/>
        <end position="313"/>
    </location>
</feature>
<dbReference type="RefSeq" id="WP_171475280.1">
    <property type="nucleotide sequence ID" value="NZ_CP053452.2"/>
</dbReference>
<dbReference type="PANTHER" id="PTHR30093">
    <property type="entry name" value="GENERAL SECRETION PATHWAY PROTEIN G"/>
    <property type="match status" value="1"/>
</dbReference>
<dbReference type="InterPro" id="IPR045584">
    <property type="entry name" value="Pilin-like"/>
</dbReference>
<keyword evidence="4" id="KW-1185">Reference proteome</keyword>
<organism evidence="3 4">
    <name type="scientific">Frigoriglobus tundricola</name>
    <dbReference type="NCBI Taxonomy" id="2774151"/>
    <lineage>
        <taxon>Bacteria</taxon>
        <taxon>Pseudomonadati</taxon>
        <taxon>Planctomycetota</taxon>
        <taxon>Planctomycetia</taxon>
        <taxon>Gemmatales</taxon>
        <taxon>Gemmataceae</taxon>
        <taxon>Frigoriglobus</taxon>
    </lineage>
</organism>
<accession>A0A6M5Z531</accession>
<keyword evidence="1" id="KW-1133">Transmembrane helix</keyword>
<evidence type="ECO:0000313" key="4">
    <source>
        <dbReference type="Proteomes" id="UP000503447"/>
    </source>
</evidence>
<keyword evidence="1" id="KW-0472">Membrane</keyword>
<dbReference type="InterPro" id="IPR011453">
    <property type="entry name" value="DUF1559"/>
</dbReference>
<evidence type="ECO:0000259" key="2">
    <source>
        <dbReference type="Pfam" id="PF07596"/>
    </source>
</evidence>
<evidence type="ECO:0000256" key="1">
    <source>
        <dbReference type="SAM" id="Phobius"/>
    </source>
</evidence>
<dbReference type="Gene3D" id="3.30.700.10">
    <property type="entry name" value="Glycoprotein, Type 4 Pilin"/>
    <property type="match status" value="1"/>
</dbReference>
<dbReference type="EMBL" id="CP053452">
    <property type="protein sequence ID" value="QJX00564.1"/>
    <property type="molecule type" value="Genomic_DNA"/>
</dbReference>
<name>A0A6M5Z531_9BACT</name>
<dbReference type="PANTHER" id="PTHR30093:SF2">
    <property type="entry name" value="TYPE II SECRETION SYSTEM PROTEIN H"/>
    <property type="match status" value="1"/>
</dbReference>
<dbReference type="AlphaFoldDB" id="A0A6M5Z531"/>
<dbReference type="Proteomes" id="UP000503447">
    <property type="component" value="Chromosome"/>
</dbReference>
<dbReference type="InterPro" id="IPR012902">
    <property type="entry name" value="N_methyl_site"/>
</dbReference>
<dbReference type="SUPFAM" id="SSF54523">
    <property type="entry name" value="Pili subunits"/>
    <property type="match status" value="1"/>
</dbReference>
<dbReference type="KEGG" id="ftj:FTUN_8194"/>
<feature type="transmembrane region" description="Helical" evidence="1">
    <location>
        <begin position="12"/>
        <end position="36"/>
    </location>
</feature>
<proteinExistence type="predicted"/>
<keyword evidence="1" id="KW-0812">Transmembrane</keyword>
<dbReference type="NCBIfam" id="TIGR02532">
    <property type="entry name" value="IV_pilin_GFxxxE"/>
    <property type="match status" value="1"/>
</dbReference>
<protein>
    <recommendedName>
        <fullName evidence="2">DUF1559 domain-containing protein</fullName>
    </recommendedName>
</protein>
<dbReference type="Pfam" id="PF07963">
    <property type="entry name" value="N_methyl"/>
    <property type="match status" value="1"/>
</dbReference>
<gene>
    <name evidence="3" type="ORF">FTUN_8194</name>
</gene>
<reference evidence="4" key="1">
    <citation type="submission" date="2020-05" db="EMBL/GenBank/DDBJ databases">
        <title>Frigoriglobus tundricola gen. nov., sp. nov., a psychrotolerant cellulolytic planctomycete of the family Gemmataceae with two divergent copies of 16S rRNA gene.</title>
        <authorList>
            <person name="Kulichevskaya I.S."/>
            <person name="Ivanova A.A."/>
            <person name="Naumoff D.G."/>
            <person name="Beletsky A.V."/>
            <person name="Rijpstra W.I.C."/>
            <person name="Sinninghe Damste J.S."/>
            <person name="Mardanov A.V."/>
            <person name="Ravin N.V."/>
            <person name="Dedysh S.N."/>
        </authorList>
    </citation>
    <scope>NUCLEOTIDE SEQUENCE [LARGE SCALE GENOMIC DNA]</scope>
    <source>
        <strain evidence="4">PL17</strain>
    </source>
</reference>